<dbReference type="GO" id="GO:0051082">
    <property type="term" value="F:unfolded protein binding"/>
    <property type="evidence" value="ECO:0007669"/>
    <property type="project" value="TreeGrafter"/>
</dbReference>
<dbReference type="HOGENOM" id="CLU_059028_3_1_1"/>
<protein>
    <recommendedName>
        <fullName evidence="2">NADH:ubiquinone oxidoreductase intermediate-associated protein 30 domain-containing protein</fullName>
    </recommendedName>
</protein>
<dbReference type="Pfam" id="PF08547">
    <property type="entry name" value="CIA30"/>
    <property type="match status" value="2"/>
</dbReference>
<accession>W7IHK3</accession>
<dbReference type="PANTHER" id="PTHR13194:SF19">
    <property type="entry name" value="NAD(P)-BINDING ROSSMANN-FOLD SUPERFAMILY PROTEIN"/>
    <property type="match status" value="1"/>
</dbReference>
<evidence type="ECO:0000313" key="3">
    <source>
        <dbReference type="EMBL" id="EWC48735.1"/>
    </source>
</evidence>
<dbReference type="Proteomes" id="UP000024837">
    <property type="component" value="Unassembled WGS sequence"/>
</dbReference>
<feature type="domain" description="NADH:ubiquinone oxidoreductase intermediate-associated protein 30" evidence="2">
    <location>
        <begin position="32"/>
        <end position="149"/>
    </location>
</feature>
<name>W7IHK3_9PEZI</name>
<organism evidence="3 4">
    <name type="scientific">Drechslerella stenobrocha 248</name>
    <dbReference type="NCBI Taxonomy" id="1043628"/>
    <lineage>
        <taxon>Eukaryota</taxon>
        <taxon>Fungi</taxon>
        <taxon>Dikarya</taxon>
        <taxon>Ascomycota</taxon>
        <taxon>Pezizomycotina</taxon>
        <taxon>Orbiliomycetes</taxon>
        <taxon>Orbiliales</taxon>
        <taxon>Orbiliaceae</taxon>
        <taxon>Drechslerella</taxon>
    </lineage>
</organism>
<evidence type="ECO:0000259" key="2">
    <source>
        <dbReference type="Pfam" id="PF08547"/>
    </source>
</evidence>
<keyword evidence="4" id="KW-1185">Reference proteome</keyword>
<dbReference type="OrthoDB" id="426386at2759"/>
<dbReference type="InterPro" id="IPR013857">
    <property type="entry name" value="NADH-UbQ_OxRdtase-assoc_prot30"/>
</dbReference>
<dbReference type="AlphaFoldDB" id="W7IHK3"/>
<comment type="similarity">
    <text evidence="1">Belongs to the CIA30 family.</text>
</comment>
<dbReference type="GO" id="GO:0010257">
    <property type="term" value="P:NADH dehydrogenase complex assembly"/>
    <property type="evidence" value="ECO:0007669"/>
    <property type="project" value="TreeGrafter"/>
</dbReference>
<evidence type="ECO:0000256" key="1">
    <source>
        <dbReference type="ARBA" id="ARBA00007884"/>
    </source>
</evidence>
<dbReference type="InterPro" id="IPR008979">
    <property type="entry name" value="Galactose-bd-like_sf"/>
</dbReference>
<dbReference type="EMBL" id="KI966371">
    <property type="protein sequence ID" value="EWC48735.1"/>
    <property type="molecule type" value="Genomic_DNA"/>
</dbReference>
<proteinExistence type="inferred from homology"/>
<evidence type="ECO:0000313" key="4">
    <source>
        <dbReference type="Proteomes" id="UP000024837"/>
    </source>
</evidence>
<dbReference type="SUPFAM" id="SSF49785">
    <property type="entry name" value="Galactose-binding domain-like"/>
    <property type="match status" value="1"/>
</dbReference>
<dbReference type="PANTHER" id="PTHR13194">
    <property type="entry name" value="COMPLEX I INTERMEDIATE-ASSOCIATED PROTEIN 30"/>
    <property type="match status" value="1"/>
</dbReference>
<feature type="domain" description="NADH:ubiquinone oxidoreductase intermediate-associated protein 30" evidence="2">
    <location>
        <begin position="185"/>
        <end position="235"/>
    </location>
</feature>
<sequence length="324" mass="35287">MASNPQIRPATPTAAVKSDDIGELFGGARQWSSEQWIASDDRVRGGKSQSYVRISNSADTATFYGNLDITALGGAGFASQRTTSAAGGPWDLSATSGLYLGVDDIDDRIYTLVVKDTILPKRPDGREQSTLSYEFSFSIRGQSTKASRMPGPLQNQSPSDLVGRPFVLALPDRGPEGDISTLPVTLFIPWANFRPYYRGKKKPDAGSLDTSKVQRLSIMCRSMFGLQHGDFSIAVKFLSTLTITDQTFDSQTVFYQLSNIDCGGNVENFYVLYTSVSHDAPGTPQSRADTDDKAEWDFIEDMKELLIEEEATASSGKVEVGALN</sequence>
<dbReference type="InterPro" id="IPR039131">
    <property type="entry name" value="NDUFAF1"/>
</dbReference>
<reference evidence="3 4" key="1">
    <citation type="submission" date="2013-05" db="EMBL/GenBank/DDBJ databases">
        <title>Drechslerella stenobrocha genome reveals carnivorous origination and mechanical trapping mechanism of predatory fungi.</title>
        <authorList>
            <person name="Liu X."/>
            <person name="Zhang W."/>
            <person name="Liu K."/>
        </authorList>
    </citation>
    <scope>NUCLEOTIDE SEQUENCE [LARGE SCALE GENOMIC DNA]</scope>
    <source>
        <strain evidence="3 4">248</strain>
    </source>
</reference>
<gene>
    <name evidence="3" type="ORF">DRE_00040</name>
</gene>